<name>A0AAU9PK99_9ASTR</name>
<feature type="region of interest" description="Disordered" evidence="1">
    <location>
        <begin position="61"/>
        <end position="94"/>
    </location>
</feature>
<keyword evidence="2" id="KW-1133">Transmembrane helix</keyword>
<evidence type="ECO:0000313" key="3">
    <source>
        <dbReference type="EMBL" id="CAH1450504.1"/>
    </source>
</evidence>
<keyword evidence="2" id="KW-0812">Transmembrane</keyword>
<feature type="transmembrane region" description="Helical" evidence="2">
    <location>
        <begin position="34"/>
        <end position="54"/>
    </location>
</feature>
<reference evidence="3 4" key="1">
    <citation type="submission" date="2022-01" db="EMBL/GenBank/DDBJ databases">
        <authorList>
            <person name="Xiong W."/>
            <person name="Schranz E."/>
        </authorList>
    </citation>
    <scope>NUCLEOTIDE SEQUENCE [LARGE SCALE GENOMIC DNA]</scope>
</reference>
<evidence type="ECO:0000313" key="4">
    <source>
        <dbReference type="Proteomes" id="UP001157418"/>
    </source>
</evidence>
<dbReference type="AlphaFoldDB" id="A0AAU9PK99"/>
<protein>
    <recommendedName>
        <fullName evidence="5">Sphingolipid transporter spinster homolog 2</fullName>
    </recommendedName>
</protein>
<feature type="compositionally biased region" description="Basic and acidic residues" evidence="1">
    <location>
        <begin position="61"/>
        <end position="71"/>
    </location>
</feature>
<evidence type="ECO:0000256" key="2">
    <source>
        <dbReference type="SAM" id="Phobius"/>
    </source>
</evidence>
<accession>A0AAU9PK99</accession>
<gene>
    <name evidence="3" type="ORF">LVIROSA_LOCUS35929</name>
</gene>
<keyword evidence="4" id="KW-1185">Reference proteome</keyword>
<proteinExistence type="predicted"/>
<organism evidence="3 4">
    <name type="scientific">Lactuca virosa</name>
    <dbReference type="NCBI Taxonomy" id="75947"/>
    <lineage>
        <taxon>Eukaryota</taxon>
        <taxon>Viridiplantae</taxon>
        <taxon>Streptophyta</taxon>
        <taxon>Embryophyta</taxon>
        <taxon>Tracheophyta</taxon>
        <taxon>Spermatophyta</taxon>
        <taxon>Magnoliopsida</taxon>
        <taxon>eudicotyledons</taxon>
        <taxon>Gunneridae</taxon>
        <taxon>Pentapetalae</taxon>
        <taxon>asterids</taxon>
        <taxon>campanulids</taxon>
        <taxon>Asterales</taxon>
        <taxon>Asteraceae</taxon>
        <taxon>Cichorioideae</taxon>
        <taxon>Cichorieae</taxon>
        <taxon>Lactucinae</taxon>
        <taxon>Lactuca</taxon>
    </lineage>
</organism>
<dbReference type="Proteomes" id="UP001157418">
    <property type="component" value="Unassembled WGS sequence"/>
</dbReference>
<keyword evidence="2" id="KW-0472">Membrane</keyword>
<evidence type="ECO:0000256" key="1">
    <source>
        <dbReference type="SAM" id="MobiDB-lite"/>
    </source>
</evidence>
<dbReference type="EMBL" id="CAKMRJ010005634">
    <property type="protein sequence ID" value="CAH1450504.1"/>
    <property type="molecule type" value="Genomic_DNA"/>
</dbReference>
<sequence>MAMSTVSIHVFGDVPSSPLVGVLQDNIKNWRTSALILTSILFLASGIWFIGIFVQSVDRYNEDSEHQDGNTERTNTTPLLEEKTIETDVGSSES</sequence>
<evidence type="ECO:0008006" key="5">
    <source>
        <dbReference type="Google" id="ProtNLM"/>
    </source>
</evidence>
<comment type="caution">
    <text evidence="3">The sequence shown here is derived from an EMBL/GenBank/DDBJ whole genome shotgun (WGS) entry which is preliminary data.</text>
</comment>